<evidence type="ECO:0000313" key="2">
    <source>
        <dbReference type="EMBL" id="AYV82637.1"/>
    </source>
</evidence>
<accession>A0A3G5A5Y0</accession>
<feature type="region of interest" description="Disordered" evidence="1">
    <location>
        <begin position="38"/>
        <end position="59"/>
    </location>
</feature>
<sequence>MSAEQTARYLAALERYRARKSLNIKTRWLPKEIDFSSPSLRTSQKRDRSAHIRKRPIKN</sequence>
<reference evidence="2" key="1">
    <citation type="submission" date="2018-10" db="EMBL/GenBank/DDBJ databases">
        <title>Hidden diversity of soil giant viruses.</title>
        <authorList>
            <person name="Schulz F."/>
            <person name="Alteio L."/>
            <person name="Goudeau D."/>
            <person name="Ryan E.M."/>
            <person name="Malmstrom R.R."/>
            <person name="Blanchard J."/>
            <person name="Woyke T."/>
        </authorList>
    </citation>
    <scope>NUCLEOTIDE SEQUENCE</scope>
    <source>
        <strain evidence="2">HYV1</strain>
    </source>
</reference>
<protein>
    <submittedName>
        <fullName evidence="2">Uncharacterized protein</fullName>
    </submittedName>
</protein>
<dbReference type="EMBL" id="MK072384">
    <property type="protein sequence ID" value="AYV82637.1"/>
    <property type="molecule type" value="Genomic_DNA"/>
</dbReference>
<name>A0A3G5A5Y0_9VIRU</name>
<organism evidence="2">
    <name type="scientific">Hyperionvirus sp</name>
    <dbReference type="NCBI Taxonomy" id="2487770"/>
    <lineage>
        <taxon>Viruses</taxon>
        <taxon>Varidnaviria</taxon>
        <taxon>Bamfordvirae</taxon>
        <taxon>Nucleocytoviricota</taxon>
        <taxon>Megaviricetes</taxon>
        <taxon>Imitervirales</taxon>
        <taxon>Mimiviridae</taxon>
        <taxon>Klosneuvirinae</taxon>
    </lineage>
</organism>
<evidence type="ECO:0000256" key="1">
    <source>
        <dbReference type="SAM" id="MobiDB-lite"/>
    </source>
</evidence>
<proteinExistence type="predicted"/>
<gene>
    <name evidence="2" type="ORF">Hyperionvirus2_5</name>
</gene>